<evidence type="ECO:0000259" key="3">
    <source>
        <dbReference type="Pfam" id="PF13559"/>
    </source>
</evidence>
<evidence type="ECO:0000313" key="4">
    <source>
        <dbReference type="EMBL" id="GAA3576755.1"/>
    </source>
</evidence>
<dbReference type="RefSeq" id="WP_345006831.1">
    <property type="nucleotide sequence ID" value="NZ_BAABCY010000076.1"/>
</dbReference>
<protein>
    <recommendedName>
        <fullName evidence="3">Protein-glutamine gamma-glutamyltransferase-like C-terminal domain-containing protein</fullName>
    </recommendedName>
</protein>
<feature type="signal peptide" evidence="2">
    <location>
        <begin position="1"/>
        <end position="19"/>
    </location>
</feature>
<keyword evidence="2" id="KW-0732">Signal</keyword>
<dbReference type="EMBL" id="BAABCY010000076">
    <property type="protein sequence ID" value="GAA3576755.1"/>
    <property type="molecule type" value="Genomic_DNA"/>
</dbReference>
<evidence type="ECO:0000256" key="2">
    <source>
        <dbReference type="SAM" id="SignalP"/>
    </source>
</evidence>
<sequence length="241" mass="28365">MRNFYFLLVFFVFSVCSFAQQDSLALKYDDSNLKVQEISTKDLEDYKSKKAFNYTETENRGAVLDKLYNWLYNMLLKILEAIFGVGPATGIAKFILKLIPYLLLGILIFILIKFFLKVNYKRIVHNTPKKANIQFTEEEIIIKHNNIQTLIDQAIAQNNYRLAIRYLYLLALKHLDESERISWEQQKTNEDYIKEIKAPIVKDHFITVTRIYDYVWYGEFNVDALKFGTLQPAFTNLIKSI</sequence>
<comment type="caution">
    <text evidence="4">The sequence shown here is derived from an EMBL/GenBank/DDBJ whole genome shotgun (WGS) entry which is preliminary data.</text>
</comment>
<keyword evidence="5" id="KW-1185">Reference proteome</keyword>
<evidence type="ECO:0000313" key="5">
    <source>
        <dbReference type="Proteomes" id="UP001500954"/>
    </source>
</evidence>
<keyword evidence="1" id="KW-0812">Transmembrane</keyword>
<accession>A0ABP6Y919</accession>
<dbReference type="Proteomes" id="UP001500954">
    <property type="component" value="Unassembled WGS sequence"/>
</dbReference>
<proteinExistence type="predicted"/>
<evidence type="ECO:0000256" key="1">
    <source>
        <dbReference type="SAM" id="Phobius"/>
    </source>
</evidence>
<organism evidence="4 5">
    <name type="scientific">Snuella lapsa</name>
    <dbReference type="NCBI Taxonomy" id="870481"/>
    <lineage>
        <taxon>Bacteria</taxon>
        <taxon>Pseudomonadati</taxon>
        <taxon>Bacteroidota</taxon>
        <taxon>Flavobacteriia</taxon>
        <taxon>Flavobacteriales</taxon>
        <taxon>Flavobacteriaceae</taxon>
        <taxon>Snuella</taxon>
    </lineage>
</organism>
<gene>
    <name evidence="4" type="ORF">GCM10022395_27010</name>
</gene>
<name>A0ABP6Y919_9FLAO</name>
<dbReference type="Pfam" id="PF13559">
    <property type="entry name" value="DUF4129"/>
    <property type="match status" value="1"/>
</dbReference>
<keyword evidence="1" id="KW-0472">Membrane</keyword>
<feature type="chain" id="PRO_5047515899" description="Protein-glutamine gamma-glutamyltransferase-like C-terminal domain-containing protein" evidence="2">
    <location>
        <begin position="20"/>
        <end position="241"/>
    </location>
</feature>
<reference evidence="5" key="1">
    <citation type="journal article" date="2019" name="Int. J. Syst. Evol. Microbiol.">
        <title>The Global Catalogue of Microorganisms (GCM) 10K type strain sequencing project: providing services to taxonomists for standard genome sequencing and annotation.</title>
        <authorList>
            <consortium name="The Broad Institute Genomics Platform"/>
            <consortium name="The Broad Institute Genome Sequencing Center for Infectious Disease"/>
            <person name="Wu L."/>
            <person name="Ma J."/>
        </authorList>
    </citation>
    <scope>NUCLEOTIDE SEQUENCE [LARGE SCALE GENOMIC DNA]</scope>
    <source>
        <strain evidence="5">JCM 17111</strain>
    </source>
</reference>
<dbReference type="InterPro" id="IPR025403">
    <property type="entry name" value="TgpA-like_C"/>
</dbReference>
<feature type="transmembrane region" description="Helical" evidence="1">
    <location>
        <begin position="98"/>
        <end position="116"/>
    </location>
</feature>
<feature type="domain" description="Protein-glutamine gamma-glutamyltransferase-like C-terminal" evidence="3">
    <location>
        <begin position="167"/>
        <end position="224"/>
    </location>
</feature>
<keyword evidence="1" id="KW-1133">Transmembrane helix</keyword>